<organism evidence="1 2">
    <name type="scientific">Klebsiella pneumoniae subsp. ozaenae</name>
    <dbReference type="NCBI Taxonomy" id="574"/>
    <lineage>
        <taxon>Bacteria</taxon>
        <taxon>Pseudomonadati</taxon>
        <taxon>Pseudomonadota</taxon>
        <taxon>Gammaproteobacteria</taxon>
        <taxon>Enterobacterales</taxon>
        <taxon>Enterobacteriaceae</taxon>
        <taxon>Klebsiella/Raoultella group</taxon>
        <taxon>Klebsiella</taxon>
        <taxon>Klebsiella pneumoniae complex</taxon>
    </lineage>
</organism>
<keyword evidence="2" id="KW-1185">Reference proteome</keyword>
<gene>
    <name evidence="1" type="ORF">NCTC5050_00508</name>
</gene>
<protein>
    <submittedName>
        <fullName evidence="1">Uncharacterized conserved protein</fullName>
    </submittedName>
</protein>
<proteinExistence type="predicted"/>
<name>A0A377Z3D5_KLEPO</name>
<reference evidence="1 2" key="1">
    <citation type="submission" date="2018-06" db="EMBL/GenBank/DDBJ databases">
        <authorList>
            <consortium name="Pathogen Informatics"/>
            <person name="Doyle S."/>
        </authorList>
    </citation>
    <scope>NUCLEOTIDE SEQUENCE [LARGE SCALE GENOMIC DNA]</scope>
    <source>
        <strain evidence="1 2">NCTC5050</strain>
    </source>
</reference>
<dbReference type="AlphaFoldDB" id="A0A377Z3D5"/>
<dbReference type="Gene3D" id="2.180.10.10">
    <property type="entry name" value="RHS repeat-associated core"/>
    <property type="match status" value="1"/>
</dbReference>
<dbReference type="InterPro" id="IPR031325">
    <property type="entry name" value="RHS_repeat"/>
</dbReference>
<dbReference type="Pfam" id="PF05593">
    <property type="entry name" value="RHS_repeat"/>
    <property type="match status" value="1"/>
</dbReference>
<dbReference type="EMBL" id="UGLZ01000004">
    <property type="protein sequence ID" value="STU60037.1"/>
    <property type="molecule type" value="Genomic_DNA"/>
</dbReference>
<dbReference type="InterPro" id="IPR006530">
    <property type="entry name" value="YD"/>
</dbReference>
<evidence type="ECO:0000313" key="1">
    <source>
        <dbReference type="EMBL" id="STU60037.1"/>
    </source>
</evidence>
<accession>A0A377Z3D5</accession>
<dbReference type="Proteomes" id="UP000255382">
    <property type="component" value="Unassembled WGS sequence"/>
</dbReference>
<sequence length="70" mass="8181">MFQHWDTQGRPTQQIDALGNVTRYHYPDEEESLPERIIDALGGEVKLVWNAQGLLTRYTDCSGQRHRLRL</sequence>
<evidence type="ECO:0000313" key="2">
    <source>
        <dbReference type="Proteomes" id="UP000255382"/>
    </source>
</evidence>
<dbReference type="NCBIfam" id="TIGR01643">
    <property type="entry name" value="YD_repeat_2x"/>
    <property type="match status" value="1"/>
</dbReference>